<feature type="coiled-coil region" evidence="1">
    <location>
        <begin position="24"/>
        <end position="54"/>
    </location>
</feature>
<dbReference type="Proteomes" id="UP000628736">
    <property type="component" value="Unassembled WGS sequence"/>
</dbReference>
<evidence type="ECO:0000313" key="2">
    <source>
        <dbReference type="EMBL" id="MBC5722934.1"/>
    </source>
</evidence>
<gene>
    <name evidence="2" type="ORF">H8S11_08930</name>
</gene>
<keyword evidence="1" id="KW-0175">Coiled coil</keyword>
<evidence type="ECO:0000256" key="1">
    <source>
        <dbReference type="SAM" id="Coils"/>
    </source>
</evidence>
<dbReference type="EMBL" id="JACOPO010000005">
    <property type="protein sequence ID" value="MBC5722934.1"/>
    <property type="molecule type" value="Genomic_DNA"/>
</dbReference>
<comment type="caution">
    <text evidence="2">The sequence shown here is derived from an EMBL/GenBank/DDBJ whole genome shotgun (WGS) entry which is preliminary data.</text>
</comment>
<dbReference type="RefSeq" id="WP_186852892.1">
    <property type="nucleotide sequence ID" value="NZ_JACOPO010000005.1"/>
</dbReference>
<dbReference type="AlphaFoldDB" id="A0A8J6M6M1"/>
<protein>
    <submittedName>
        <fullName evidence="2">Uncharacterized protein</fullName>
    </submittedName>
</protein>
<keyword evidence="3" id="KW-1185">Reference proteome</keyword>
<accession>A0A8J6M6M1</accession>
<evidence type="ECO:0000313" key="3">
    <source>
        <dbReference type="Proteomes" id="UP000628736"/>
    </source>
</evidence>
<sequence length="185" mass="20826">MASSYTEYFQLNQWAAEAEGKADRAQLTELSARVERAEQAAEENRTALEAAEQAWRDQNALHLLKTATLSTGGDNFQFSLIGVDWSLWRLVHLVIEPKVRDQQGVSLYLDGGKQLLSLVGYGKTHIVLYPWHSGDWPFQGWAVSGGWSHFEDPHYFSSVTGLTLIKSFPDYPLLAGFKITMYGEK</sequence>
<organism evidence="2 3">
    <name type="scientific">Flintibacter hominis</name>
    <dbReference type="NCBI Taxonomy" id="2763048"/>
    <lineage>
        <taxon>Bacteria</taxon>
        <taxon>Bacillati</taxon>
        <taxon>Bacillota</taxon>
        <taxon>Clostridia</taxon>
        <taxon>Eubacteriales</taxon>
        <taxon>Flintibacter</taxon>
    </lineage>
</organism>
<reference evidence="2" key="1">
    <citation type="submission" date="2020-08" db="EMBL/GenBank/DDBJ databases">
        <title>Genome public.</title>
        <authorList>
            <person name="Liu C."/>
            <person name="Sun Q."/>
        </authorList>
    </citation>
    <scope>NUCLEOTIDE SEQUENCE</scope>
    <source>
        <strain evidence="2">NSJ-23</strain>
    </source>
</reference>
<proteinExistence type="predicted"/>
<name>A0A8J6M6M1_9FIRM</name>